<dbReference type="EMBL" id="BRXZ01001367">
    <property type="protein sequence ID" value="GMH69457.1"/>
    <property type="molecule type" value="Genomic_DNA"/>
</dbReference>
<proteinExistence type="predicted"/>
<keyword evidence="4" id="KW-1185">Reference proteome</keyword>
<comment type="caution">
    <text evidence="3">The sequence shown here is derived from an EMBL/GenBank/DDBJ whole genome shotgun (WGS) entry which is preliminary data.</text>
</comment>
<accession>A0A9W7AHE5</accession>
<dbReference type="OrthoDB" id="538223at2759"/>
<dbReference type="InterPro" id="IPR001680">
    <property type="entry name" value="WD40_rpt"/>
</dbReference>
<dbReference type="InterPro" id="IPR036322">
    <property type="entry name" value="WD40_repeat_dom_sf"/>
</dbReference>
<sequence length="388" mass="41129">MLLTSKPSLISSTPCEARCHGRRSVTTEIIAAATEKGGDSATAFESVTVDKTAFVAPKEDDVVEEVIEVDEDWMIQSIDGAASAIKGTATTALRLGEEVTTLRLRITSLESQLLKSSRKISLHESAISTLTSSLAASSAGISSLNAELSSSRSECSRFMGERDAAQQGENAMLERVMSEKTKCAEQVQNITEMLDRVVKECAWLREQNDDKDRKIKDLEDALGKEDPVKAFMDENSGRGSTGGSFFLSDTTIIPTSLKTLLRPHTTEVTSLTLSTSDPETVLTTSSDGTAKIVSKGTVKTSLIPGGGRSLQPLLCGDICGQISAVGSVDKTISVYPSSSSSSSSTSSTSKPTLTLQGHGAKVTSVRCMQGAASNLLSASQDRTVKVWD</sequence>
<evidence type="ECO:0000313" key="3">
    <source>
        <dbReference type="EMBL" id="GMH69457.1"/>
    </source>
</evidence>
<dbReference type="InterPro" id="IPR015943">
    <property type="entry name" value="WD40/YVTN_repeat-like_dom_sf"/>
</dbReference>
<feature type="non-terminal residue" evidence="3">
    <location>
        <position position="388"/>
    </location>
</feature>
<dbReference type="PROSITE" id="PS50082">
    <property type="entry name" value="WD_REPEATS_2"/>
    <property type="match status" value="1"/>
</dbReference>
<evidence type="ECO:0000256" key="1">
    <source>
        <dbReference type="PROSITE-ProRule" id="PRU00221"/>
    </source>
</evidence>
<dbReference type="SMART" id="SM00320">
    <property type="entry name" value="WD40"/>
    <property type="match status" value="2"/>
</dbReference>
<protein>
    <submittedName>
        <fullName evidence="3">Uncharacterized protein</fullName>
    </submittedName>
</protein>
<evidence type="ECO:0000256" key="2">
    <source>
        <dbReference type="SAM" id="MobiDB-lite"/>
    </source>
</evidence>
<feature type="compositionally biased region" description="Low complexity" evidence="2">
    <location>
        <begin position="337"/>
        <end position="349"/>
    </location>
</feature>
<name>A0A9W7AHE5_9STRA</name>
<feature type="region of interest" description="Disordered" evidence="2">
    <location>
        <begin position="336"/>
        <end position="355"/>
    </location>
</feature>
<dbReference type="SUPFAM" id="SSF50978">
    <property type="entry name" value="WD40 repeat-like"/>
    <property type="match status" value="1"/>
</dbReference>
<feature type="repeat" description="WD" evidence="1">
    <location>
        <begin position="355"/>
        <end position="388"/>
    </location>
</feature>
<dbReference type="PROSITE" id="PS50294">
    <property type="entry name" value="WD_REPEATS_REGION"/>
    <property type="match status" value="1"/>
</dbReference>
<gene>
    <name evidence="3" type="ORF">TrRE_jg6290</name>
</gene>
<keyword evidence="1" id="KW-0853">WD repeat</keyword>
<evidence type="ECO:0000313" key="4">
    <source>
        <dbReference type="Proteomes" id="UP001165082"/>
    </source>
</evidence>
<reference evidence="3" key="1">
    <citation type="submission" date="2022-07" db="EMBL/GenBank/DDBJ databases">
        <title>Genome analysis of Parmales, a sister group of diatoms, reveals the evolutionary specialization of diatoms from phago-mixotrophs to photoautotrophs.</title>
        <authorList>
            <person name="Ban H."/>
            <person name="Sato S."/>
            <person name="Yoshikawa S."/>
            <person name="Kazumasa Y."/>
            <person name="Nakamura Y."/>
            <person name="Ichinomiya M."/>
            <person name="Saitoh K."/>
            <person name="Sato N."/>
            <person name="Blanc-Mathieu R."/>
            <person name="Endo H."/>
            <person name="Kuwata A."/>
            <person name="Ogata H."/>
        </authorList>
    </citation>
    <scope>NUCLEOTIDE SEQUENCE</scope>
</reference>
<dbReference type="Pfam" id="PF00400">
    <property type="entry name" value="WD40"/>
    <property type="match status" value="2"/>
</dbReference>
<dbReference type="AlphaFoldDB" id="A0A9W7AHE5"/>
<dbReference type="Proteomes" id="UP001165082">
    <property type="component" value="Unassembled WGS sequence"/>
</dbReference>
<dbReference type="Gene3D" id="2.130.10.10">
    <property type="entry name" value="YVTN repeat-like/Quinoprotein amine dehydrogenase"/>
    <property type="match status" value="1"/>
</dbReference>
<organism evidence="3 4">
    <name type="scientific">Triparma retinervis</name>
    <dbReference type="NCBI Taxonomy" id="2557542"/>
    <lineage>
        <taxon>Eukaryota</taxon>
        <taxon>Sar</taxon>
        <taxon>Stramenopiles</taxon>
        <taxon>Ochrophyta</taxon>
        <taxon>Bolidophyceae</taxon>
        <taxon>Parmales</taxon>
        <taxon>Triparmaceae</taxon>
        <taxon>Triparma</taxon>
    </lineage>
</organism>